<evidence type="ECO:0000259" key="2">
    <source>
        <dbReference type="Pfam" id="PF05225"/>
    </source>
</evidence>
<keyword evidence="3" id="KW-0238">DNA-binding</keyword>
<comment type="caution">
    <text evidence="3">The sequence shown here is derived from an EMBL/GenBank/DDBJ whole genome shotgun (WGS) entry which is preliminary data.</text>
</comment>
<keyword evidence="4" id="KW-1185">Reference proteome</keyword>
<dbReference type="GO" id="GO:0005634">
    <property type="term" value="C:nucleus"/>
    <property type="evidence" value="ECO:0007669"/>
    <property type="project" value="UniProtKB-SubCell"/>
</dbReference>
<accession>A0AAW1L778</accession>
<dbReference type="InterPro" id="IPR009057">
    <property type="entry name" value="Homeodomain-like_sf"/>
</dbReference>
<dbReference type="Proteomes" id="UP001458880">
    <property type="component" value="Unassembled WGS sequence"/>
</dbReference>
<protein>
    <submittedName>
        <fullName evidence="3">CENP-B N-terminal DNA-binding domain</fullName>
    </submittedName>
</protein>
<dbReference type="Gene3D" id="1.10.10.60">
    <property type="entry name" value="Homeodomain-like"/>
    <property type="match status" value="1"/>
</dbReference>
<dbReference type="InterPro" id="IPR007889">
    <property type="entry name" value="HTH_Psq"/>
</dbReference>
<dbReference type="GO" id="GO:0003677">
    <property type="term" value="F:DNA binding"/>
    <property type="evidence" value="ECO:0007669"/>
    <property type="project" value="UniProtKB-KW"/>
</dbReference>
<reference evidence="3 4" key="1">
    <citation type="journal article" date="2024" name="BMC Genomics">
        <title>De novo assembly and annotation of Popillia japonica's genome with initial clues to its potential as an invasive pest.</title>
        <authorList>
            <person name="Cucini C."/>
            <person name="Boschi S."/>
            <person name="Funari R."/>
            <person name="Cardaioli E."/>
            <person name="Iannotti N."/>
            <person name="Marturano G."/>
            <person name="Paoli F."/>
            <person name="Bruttini M."/>
            <person name="Carapelli A."/>
            <person name="Frati F."/>
            <person name="Nardi F."/>
        </authorList>
    </citation>
    <scope>NUCLEOTIDE SEQUENCE [LARGE SCALE GENOMIC DNA]</scope>
    <source>
        <strain evidence="3">DMR45628</strain>
    </source>
</reference>
<dbReference type="EMBL" id="JASPKY010000156">
    <property type="protein sequence ID" value="KAK9729895.1"/>
    <property type="molecule type" value="Genomic_DNA"/>
</dbReference>
<organism evidence="3 4">
    <name type="scientific">Popillia japonica</name>
    <name type="common">Japanese beetle</name>
    <dbReference type="NCBI Taxonomy" id="7064"/>
    <lineage>
        <taxon>Eukaryota</taxon>
        <taxon>Metazoa</taxon>
        <taxon>Ecdysozoa</taxon>
        <taxon>Arthropoda</taxon>
        <taxon>Hexapoda</taxon>
        <taxon>Insecta</taxon>
        <taxon>Pterygota</taxon>
        <taxon>Neoptera</taxon>
        <taxon>Endopterygota</taxon>
        <taxon>Coleoptera</taxon>
        <taxon>Polyphaga</taxon>
        <taxon>Scarabaeiformia</taxon>
        <taxon>Scarabaeidae</taxon>
        <taxon>Rutelinae</taxon>
        <taxon>Popillia</taxon>
    </lineage>
</organism>
<dbReference type="SUPFAM" id="SSF46689">
    <property type="entry name" value="Homeodomain-like"/>
    <property type="match status" value="1"/>
</dbReference>
<comment type="subcellular location">
    <subcellularLocation>
        <location evidence="1">Nucleus</location>
    </subcellularLocation>
</comment>
<dbReference type="Pfam" id="PF05225">
    <property type="entry name" value="HTH_psq"/>
    <property type="match status" value="1"/>
</dbReference>
<gene>
    <name evidence="3" type="ORF">QE152_g15708</name>
</gene>
<feature type="domain" description="HTH psq-type" evidence="2">
    <location>
        <begin position="15"/>
        <end position="59"/>
    </location>
</feature>
<name>A0AAW1L778_POPJA</name>
<evidence type="ECO:0000313" key="3">
    <source>
        <dbReference type="EMBL" id="KAK9729895.1"/>
    </source>
</evidence>
<evidence type="ECO:0000313" key="4">
    <source>
        <dbReference type="Proteomes" id="UP001458880"/>
    </source>
</evidence>
<evidence type="ECO:0000256" key="1">
    <source>
        <dbReference type="ARBA" id="ARBA00004123"/>
    </source>
</evidence>
<dbReference type="AlphaFoldDB" id="A0AAW1L778"/>
<proteinExistence type="predicted"/>
<sequence length="135" mass="15581">MPRKYQRRSNRSSWTEENLQIAVERVKNNSLNANQASKMYNIPYRTIKSRFDSNTMTKRILGKHPSLSYENDIRLVTHIKRLQQFGFAPTASHVHSIAYNFAKSIGKENIFGPKVVSEKKLVNIGLDLAWTDVQT</sequence>